<evidence type="ECO:0000313" key="2">
    <source>
        <dbReference type="Proteomes" id="UP000465071"/>
    </source>
</evidence>
<sequence>MIKATIMIWFELENGEPRYKDLEARMFAWDAQDAAEFYASSYRNGQCKIFDNSTNLVIGSAGFE</sequence>
<keyword evidence="2" id="KW-1185">Reference proteome</keyword>
<proteinExistence type="predicted"/>
<protein>
    <submittedName>
        <fullName evidence="1">Uncharacterized protein</fullName>
    </submittedName>
</protein>
<evidence type="ECO:0000313" key="1">
    <source>
        <dbReference type="EMBL" id="QHS01635.1"/>
    </source>
</evidence>
<gene>
    <name evidence="1" type="ORF">CPT_CIP9_099</name>
</gene>
<reference evidence="2" key="1">
    <citation type="submission" date="2019-12" db="EMBL/GenBank/DDBJ databases">
        <authorList>
            <person name="Wang K."/>
            <person name="Tamayo M.G."/>
            <person name="Penner T.V."/>
            <person name="Cook B.W.M."/>
            <person name="Court D.A."/>
            <person name="Theriault S.S."/>
        </authorList>
    </citation>
    <scope>NUCLEOTIDE SEQUENCE [LARGE SCALE GENOMIC DNA]</scope>
</reference>
<dbReference type="Proteomes" id="UP000465071">
    <property type="component" value="Segment"/>
</dbReference>
<name>A0A6B9XZC4_9CAUD</name>
<accession>A0A6B9XZC4</accession>
<dbReference type="EMBL" id="MN882610">
    <property type="protein sequence ID" value="QHS01635.1"/>
    <property type="molecule type" value="Genomic_DNA"/>
</dbReference>
<organism evidence="1 2">
    <name type="scientific">Enterobacter phage vB_EclM_CIP9</name>
    <dbReference type="NCBI Taxonomy" id="2696340"/>
    <lineage>
        <taxon>Viruses</taxon>
        <taxon>Duplodnaviria</taxon>
        <taxon>Heunggongvirae</taxon>
        <taxon>Uroviricota</taxon>
        <taxon>Caudoviricetes</taxon>
        <taxon>Pantevenvirales</taxon>
        <taxon>Straboviridae</taxon>
        <taxon>Tevenvirinae</taxon>
        <taxon>Kanagawavirus</taxon>
        <taxon>Kanagawavirus cipnine</taxon>
    </lineage>
</organism>